<dbReference type="Gene3D" id="3.40.50.1820">
    <property type="entry name" value="alpha/beta hydrolase"/>
    <property type="match status" value="1"/>
</dbReference>
<dbReference type="PANTHER" id="PTHR11487:SF0">
    <property type="entry name" value="S-ACYL FATTY ACID SYNTHASE THIOESTERASE, MEDIUM CHAIN"/>
    <property type="match status" value="1"/>
</dbReference>
<evidence type="ECO:0000313" key="4">
    <source>
        <dbReference type="EMBL" id="MEL3970716.1"/>
    </source>
</evidence>
<name>A0ABU9K4M3_9BACI</name>
<comment type="caution">
    <text evidence="4">The sequence shown here is derived from an EMBL/GenBank/DDBJ whole genome shotgun (WGS) entry which is preliminary data.</text>
</comment>
<evidence type="ECO:0000256" key="1">
    <source>
        <dbReference type="ARBA" id="ARBA00007169"/>
    </source>
</evidence>
<proteinExistence type="inferred from homology"/>
<dbReference type="Proteomes" id="UP001389717">
    <property type="component" value="Unassembled WGS sequence"/>
</dbReference>
<dbReference type="SUPFAM" id="SSF53474">
    <property type="entry name" value="alpha/beta-Hydrolases"/>
    <property type="match status" value="1"/>
</dbReference>
<protein>
    <submittedName>
        <fullName evidence="4">Thioesterase domain-containing protein</fullName>
    </submittedName>
</protein>
<keyword evidence="5" id="KW-1185">Reference proteome</keyword>
<organism evidence="4 5">
    <name type="scientific">Rossellomorea oryzaecorticis</name>
    <dbReference type="NCBI Taxonomy" id="1396505"/>
    <lineage>
        <taxon>Bacteria</taxon>
        <taxon>Bacillati</taxon>
        <taxon>Bacillota</taxon>
        <taxon>Bacilli</taxon>
        <taxon>Bacillales</taxon>
        <taxon>Bacillaceae</taxon>
        <taxon>Rossellomorea</taxon>
    </lineage>
</organism>
<dbReference type="InterPro" id="IPR012223">
    <property type="entry name" value="TEII"/>
</dbReference>
<evidence type="ECO:0000256" key="2">
    <source>
        <dbReference type="SAM" id="Coils"/>
    </source>
</evidence>
<evidence type="ECO:0000313" key="5">
    <source>
        <dbReference type="Proteomes" id="UP001389717"/>
    </source>
</evidence>
<dbReference type="InterPro" id="IPR029058">
    <property type="entry name" value="AB_hydrolase_fold"/>
</dbReference>
<gene>
    <name evidence="4" type="ORF">AAEO50_00340</name>
</gene>
<dbReference type="Pfam" id="PF00975">
    <property type="entry name" value="Thioesterase"/>
    <property type="match status" value="1"/>
</dbReference>
<comment type="similarity">
    <text evidence="1">Belongs to the thioesterase family.</text>
</comment>
<evidence type="ECO:0000259" key="3">
    <source>
        <dbReference type="Pfam" id="PF00975"/>
    </source>
</evidence>
<dbReference type="PANTHER" id="PTHR11487">
    <property type="entry name" value="THIOESTERASE"/>
    <property type="match status" value="1"/>
</dbReference>
<reference evidence="4 5" key="1">
    <citation type="submission" date="2024-04" db="EMBL/GenBank/DDBJ databases">
        <title>Bacillus oryzaecorticis sp. nov., a moderately halophilic bacterium isolated from rice husks.</title>
        <authorList>
            <person name="Zhu H.-S."/>
        </authorList>
    </citation>
    <scope>NUCLEOTIDE SEQUENCE [LARGE SCALE GENOMIC DNA]</scope>
    <source>
        <strain evidence="4 5">ZC255</strain>
    </source>
</reference>
<feature type="domain" description="Thioesterase" evidence="3">
    <location>
        <begin position="2"/>
        <end position="227"/>
    </location>
</feature>
<keyword evidence="2" id="KW-0175">Coiled coil</keyword>
<sequence length="240" mass="27278">MKIFLLPYAGGSASIYYKWKNFFEEKSPALECIPIELAGRGRKFKEDLYQDFEEAIEKLSLEIIRHIENNDSFSIFGHSLGSYLAFEVARRLETTNGNGPKWLFVSGSNPPHLINTKAESSLPDSQFLEHVKKLGGTAPSFFESKELVELYTPILKSDFHLLETYSIDPYTPPYVNANIMAFGGEQDLLSTHVQIWGDYTKGNFNHLTLPGDHFFLNPWYKEIIQAITGQITNDKNSLTV</sequence>
<accession>A0ABU9K4M3</accession>
<feature type="coiled-coil region" evidence="2">
    <location>
        <begin position="42"/>
        <end position="69"/>
    </location>
</feature>
<dbReference type="RefSeq" id="WP_341979215.1">
    <property type="nucleotide sequence ID" value="NZ_JBBYAF010000001.1"/>
</dbReference>
<dbReference type="EMBL" id="JBBYAF010000001">
    <property type="protein sequence ID" value="MEL3970716.1"/>
    <property type="molecule type" value="Genomic_DNA"/>
</dbReference>
<dbReference type="InterPro" id="IPR001031">
    <property type="entry name" value="Thioesterase"/>
</dbReference>